<dbReference type="EMBL" id="CP012672">
    <property type="protein sequence ID" value="AUX29486.1"/>
    <property type="molecule type" value="Genomic_DNA"/>
</dbReference>
<dbReference type="RefSeq" id="WP_237245129.1">
    <property type="nucleotide sequence ID" value="NZ_CP012672.1"/>
</dbReference>
<dbReference type="AlphaFoldDB" id="A0A4P2QIK4"/>
<evidence type="ECO:0000313" key="1">
    <source>
        <dbReference type="EMBL" id="AUX29486.1"/>
    </source>
</evidence>
<name>A0A4P2QIK4_SORCE</name>
<dbReference type="Proteomes" id="UP000295497">
    <property type="component" value="Chromosome"/>
</dbReference>
<accession>A0A4P2QIK4</accession>
<organism evidence="1 2">
    <name type="scientific">Sorangium cellulosum</name>
    <name type="common">Polyangium cellulosum</name>
    <dbReference type="NCBI Taxonomy" id="56"/>
    <lineage>
        <taxon>Bacteria</taxon>
        <taxon>Pseudomonadati</taxon>
        <taxon>Myxococcota</taxon>
        <taxon>Polyangia</taxon>
        <taxon>Polyangiales</taxon>
        <taxon>Polyangiaceae</taxon>
        <taxon>Sorangium</taxon>
    </lineage>
</organism>
<protein>
    <submittedName>
        <fullName evidence="1">Uncharacterized protein</fullName>
    </submittedName>
</protein>
<gene>
    <name evidence="1" type="ORF">SOCE836_015760</name>
</gene>
<proteinExistence type="predicted"/>
<reference evidence="1 2" key="1">
    <citation type="submission" date="2015-09" db="EMBL/GenBank/DDBJ databases">
        <title>Sorangium comparison.</title>
        <authorList>
            <person name="Zaburannyi N."/>
            <person name="Bunk B."/>
            <person name="Overmann J."/>
            <person name="Mueller R."/>
        </authorList>
    </citation>
    <scope>NUCLEOTIDE SEQUENCE [LARGE SCALE GENOMIC DNA]</scope>
    <source>
        <strain evidence="1 2">So ce836</strain>
    </source>
</reference>
<evidence type="ECO:0000313" key="2">
    <source>
        <dbReference type="Proteomes" id="UP000295497"/>
    </source>
</evidence>
<sequence length="367" mass="37882">MRSDVLGLGLLAVGGMLCGAGLPGAPAVSEARAEPAQVAVSAAQATGAAVQAAGAAAPAVTGPACKLKGTAPVSKGARLYDAPSGGRTIANFTGALVPMTLSAIPADPPSGRARLSTSDSGPALRIDGYIAPSDVAAYTTRDIPVIQGHIWISSAQKVKLVAATGDSLRAELSISGSEGQTARASASCDAFSLQRGVPAKMEVPGSARGYLMKTSTIELFDRPNGDVIFTLKMLEGAAQLFWSTEAKNGFVHLMSRGDLTIDAWGRLKDLEALKKGELMDQYIPPTTAVAGAQLALDKAPPIVKATRSIPVRARRDEKEKPVGEIEAGAEIYLLETVAGWTNVLPKTLGMTPPDEGGFWIPASETPK</sequence>